<gene>
    <name evidence="1" type="ORF">QQS21_000461</name>
</gene>
<comment type="caution">
    <text evidence="1">The sequence shown here is derived from an EMBL/GenBank/DDBJ whole genome shotgun (WGS) entry which is preliminary data.</text>
</comment>
<reference evidence="1" key="1">
    <citation type="submission" date="2023-06" db="EMBL/GenBank/DDBJ databases">
        <title>Conoideocrella luteorostrata (Hypocreales: Clavicipitaceae), a potential biocontrol fungus for elongate hemlock scale in United States Christmas tree production areas.</title>
        <authorList>
            <person name="Barrett H."/>
            <person name="Lovett B."/>
            <person name="Macias A.M."/>
            <person name="Stajich J.E."/>
            <person name="Kasson M.T."/>
        </authorList>
    </citation>
    <scope>NUCLEOTIDE SEQUENCE</scope>
    <source>
        <strain evidence="1">ARSEF 14590</strain>
    </source>
</reference>
<evidence type="ECO:0000313" key="2">
    <source>
        <dbReference type="Proteomes" id="UP001251528"/>
    </source>
</evidence>
<dbReference type="Proteomes" id="UP001251528">
    <property type="component" value="Unassembled WGS sequence"/>
</dbReference>
<dbReference type="EMBL" id="JASWJB010000004">
    <property type="protein sequence ID" value="KAK2616638.1"/>
    <property type="molecule type" value="Genomic_DNA"/>
</dbReference>
<protein>
    <submittedName>
        <fullName evidence="1">Uncharacterized protein</fullName>
    </submittedName>
</protein>
<organism evidence="1 2">
    <name type="scientific">Conoideocrella luteorostrata</name>
    <dbReference type="NCBI Taxonomy" id="1105319"/>
    <lineage>
        <taxon>Eukaryota</taxon>
        <taxon>Fungi</taxon>
        <taxon>Dikarya</taxon>
        <taxon>Ascomycota</taxon>
        <taxon>Pezizomycotina</taxon>
        <taxon>Sordariomycetes</taxon>
        <taxon>Hypocreomycetidae</taxon>
        <taxon>Hypocreales</taxon>
        <taxon>Clavicipitaceae</taxon>
        <taxon>Conoideocrella</taxon>
    </lineage>
</organism>
<dbReference type="AlphaFoldDB" id="A0AAJ0CZ51"/>
<accession>A0AAJ0CZ51</accession>
<evidence type="ECO:0000313" key="1">
    <source>
        <dbReference type="EMBL" id="KAK2616638.1"/>
    </source>
</evidence>
<keyword evidence="2" id="KW-1185">Reference proteome</keyword>
<name>A0AAJ0CZ51_9HYPO</name>
<sequence length="256" mass="28448">MSTRAEWLQAQIAPTKQALDAGDGCHADEAKSLANYLDGKWTAQESATAFTTPILEDDDPTTALSRPMGLLCEVLVELVDDRDRLLALLAAIQELPPTAQINWSDLPGFGNMWSDLYRLYTHGAEAWEKSDLPLSGTRTTELRRHFEATGATEAELYLRGLGGVTAHWGYETLSLISKERVGVEVFISSMHAWLKKAGMKLKQDLNRNEIRIDGGELPMADYWESWKNAFLKASGEDGFSSTEARQLAAECHELMK</sequence>
<proteinExistence type="predicted"/>